<gene>
    <name evidence="2" type="ORF">M501DRAFT_1019289</name>
</gene>
<dbReference type="OrthoDB" id="3945408at2759"/>
<sequence length="373" mass="44143">MDSYHKPSRLGSEQYNINYLTYQKWRRLEHTRDSAIKDIETRENLIQSLIHEIRDLQVKKEDAECELLNDTQEVVPGLYKQANSILVLPREIRNKIYEELYPVGDPIPLINKQVSISRVGHEDSHYRYILNDEEFPIDPWRCLCAEYVGEQIASETAEWFYSSNTFRIGIQHREAFKELMEHDAYGSNIRPGDFIRRIQLDIAQYWQYDFSWQSAPPSLDFEMFGSEEPWTLARNQLRKDIKEVLSAFTKRTLHVELYVHRMGECTQVELRDFSPIVFGLLDEGSTVKVFLVRHRQFKCRIWPGMRPSCPCTSTTMDITELYRTVSEEDENMYYGSEYPVHLNQVENKAWARAFLREHYLMYSAEPKNGNQPI</sequence>
<dbReference type="EMBL" id="MU006105">
    <property type="protein sequence ID" value="KAF2836076.1"/>
    <property type="molecule type" value="Genomic_DNA"/>
</dbReference>
<dbReference type="AlphaFoldDB" id="A0A9P4S5M1"/>
<proteinExistence type="predicted"/>
<accession>A0A9P4S5M1</accession>
<protein>
    <submittedName>
        <fullName evidence="2">Uncharacterized protein</fullName>
    </submittedName>
</protein>
<evidence type="ECO:0000313" key="2">
    <source>
        <dbReference type="EMBL" id="KAF2836076.1"/>
    </source>
</evidence>
<evidence type="ECO:0000256" key="1">
    <source>
        <dbReference type="SAM" id="Coils"/>
    </source>
</evidence>
<dbReference type="Proteomes" id="UP000799429">
    <property type="component" value="Unassembled WGS sequence"/>
</dbReference>
<feature type="coiled-coil region" evidence="1">
    <location>
        <begin position="39"/>
        <end position="73"/>
    </location>
</feature>
<keyword evidence="1" id="KW-0175">Coiled coil</keyword>
<organism evidence="2 3">
    <name type="scientific">Patellaria atrata CBS 101060</name>
    <dbReference type="NCBI Taxonomy" id="1346257"/>
    <lineage>
        <taxon>Eukaryota</taxon>
        <taxon>Fungi</taxon>
        <taxon>Dikarya</taxon>
        <taxon>Ascomycota</taxon>
        <taxon>Pezizomycotina</taxon>
        <taxon>Dothideomycetes</taxon>
        <taxon>Dothideomycetes incertae sedis</taxon>
        <taxon>Patellariales</taxon>
        <taxon>Patellariaceae</taxon>
        <taxon>Patellaria</taxon>
    </lineage>
</organism>
<reference evidence="2" key="1">
    <citation type="journal article" date="2020" name="Stud. Mycol.">
        <title>101 Dothideomycetes genomes: a test case for predicting lifestyles and emergence of pathogens.</title>
        <authorList>
            <person name="Haridas S."/>
            <person name="Albert R."/>
            <person name="Binder M."/>
            <person name="Bloem J."/>
            <person name="Labutti K."/>
            <person name="Salamov A."/>
            <person name="Andreopoulos B."/>
            <person name="Baker S."/>
            <person name="Barry K."/>
            <person name="Bills G."/>
            <person name="Bluhm B."/>
            <person name="Cannon C."/>
            <person name="Castanera R."/>
            <person name="Culley D."/>
            <person name="Daum C."/>
            <person name="Ezra D."/>
            <person name="Gonzalez J."/>
            <person name="Henrissat B."/>
            <person name="Kuo A."/>
            <person name="Liang C."/>
            <person name="Lipzen A."/>
            <person name="Lutzoni F."/>
            <person name="Magnuson J."/>
            <person name="Mondo S."/>
            <person name="Nolan M."/>
            <person name="Ohm R."/>
            <person name="Pangilinan J."/>
            <person name="Park H.-J."/>
            <person name="Ramirez L."/>
            <person name="Alfaro M."/>
            <person name="Sun H."/>
            <person name="Tritt A."/>
            <person name="Yoshinaga Y."/>
            <person name="Zwiers L.-H."/>
            <person name="Turgeon B."/>
            <person name="Goodwin S."/>
            <person name="Spatafora J."/>
            <person name="Crous P."/>
            <person name="Grigoriev I."/>
        </authorList>
    </citation>
    <scope>NUCLEOTIDE SEQUENCE</scope>
    <source>
        <strain evidence="2">CBS 101060</strain>
    </source>
</reference>
<keyword evidence="3" id="KW-1185">Reference proteome</keyword>
<name>A0A9P4S5M1_9PEZI</name>
<evidence type="ECO:0000313" key="3">
    <source>
        <dbReference type="Proteomes" id="UP000799429"/>
    </source>
</evidence>
<comment type="caution">
    <text evidence="2">The sequence shown here is derived from an EMBL/GenBank/DDBJ whole genome shotgun (WGS) entry which is preliminary data.</text>
</comment>